<feature type="compositionally biased region" description="Low complexity" evidence="1">
    <location>
        <begin position="172"/>
        <end position="184"/>
    </location>
</feature>
<feature type="compositionally biased region" description="Basic and acidic residues" evidence="1">
    <location>
        <begin position="219"/>
        <end position="232"/>
    </location>
</feature>
<keyword evidence="3" id="KW-1185">Reference proteome</keyword>
<reference evidence="2 3" key="1">
    <citation type="submission" date="2021-01" db="EMBL/GenBank/DDBJ databases">
        <title>Genome Sequence and Methylation Pattern of Haloterrigena salifodinae BOL5-1, An Extremely Halophilic Archaeon from a Bolivian Salt Mine.</title>
        <authorList>
            <person name="DasSarma P."/>
            <person name="Anton B.P."/>
            <person name="DasSarma S.L."/>
            <person name="von Ehrenheim H.A.L."/>
            <person name="Martinez F.L."/>
            <person name="Guzman D."/>
            <person name="Roberts R.J."/>
            <person name="DasSarma S."/>
        </authorList>
    </citation>
    <scope>NUCLEOTIDE SEQUENCE [LARGE SCALE GENOMIC DNA]</scope>
    <source>
        <strain evidence="2 3">BOL5-1</strain>
    </source>
</reference>
<feature type="region of interest" description="Disordered" evidence="1">
    <location>
        <begin position="76"/>
        <end position="236"/>
    </location>
</feature>
<proteinExistence type="predicted"/>
<sequence length="371" mass="40759">MIGYPETMQALSVELEDETVDALEAERELFGFESRQAYVRWIIEHRGSIEAGAGPDRGRKRDRLLADHRERIARLEEQVTTLSQAVGSDRADDEPRSLEDSATAADDKSAEQAPDGDETESADRDRHPDGTPVNREPVLEVHGSPRTVRRGPDSRVRSDSGSKSTGEREDGASSVSNESAGSSARAEPADGERDPNSTANEPTEAESNGEKSSGLSPERVARIREDPVHEDAGVLGSVETERLDELSRRAVATTRKRLNRDVQTGLEYTSSTRLAGDGVRPGEDITDLDELSIPGRSAETIEKRRHAVGRALAYLRDEGQARRSDFVDALYEECPAGYDTSDGWWRCIKEGLKQVDAVDGGEGTRVWRYRG</sequence>
<evidence type="ECO:0000313" key="3">
    <source>
        <dbReference type="Proteomes" id="UP000637819"/>
    </source>
</evidence>
<dbReference type="EMBL" id="CP069188">
    <property type="protein sequence ID" value="QRV17228.1"/>
    <property type="molecule type" value="Genomic_DNA"/>
</dbReference>
<feature type="compositionally biased region" description="Basic and acidic residues" evidence="1">
    <location>
        <begin position="89"/>
        <end position="110"/>
    </location>
</feature>
<dbReference type="AlphaFoldDB" id="A0A8T8E645"/>
<accession>A0A8T8E645</accession>
<evidence type="ECO:0000256" key="1">
    <source>
        <dbReference type="SAM" id="MobiDB-lite"/>
    </source>
</evidence>
<dbReference type="OrthoDB" id="189973at2157"/>
<evidence type="ECO:0000313" key="2">
    <source>
        <dbReference type="EMBL" id="QRV17228.1"/>
    </source>
</evidence>
<feature type="compositionally biased region" description="Basic and acidic residues" evidence="1">
    <location>
        <begin position="150"/>
        <end position="171"/>
    </location>
</feature>
<dbReference type="GeneID" id="62873695"/>
<dbReference type="Proteomes" id="UP000637819">
    <property type="component" value="Chromosome"/>
</dbReference>
<protein>
    <submittedName>
        <fullName evidence="2">Uncharacterized protein</fullName>
    </submittedName>
</protein>
<dbReference type="KEGG" id="hsal:JMJ58_01185"/>
<gene>
    <name evidence="2" type="ORF">JMJ58_01185</name>
</gene>
<name>A0A8T8E645_9EURY</name>
<dbReference type="RefSeq" id="WP_204749294.1">
    <property type="nucleotide sequence ID" value="NZ_CP069188.1"/>
</dbReference>
<organism evidence="2 3">
    <name type="scientific">Haloterrigena salifodinae</name>
    <dbReference type="NCBI Taxonomy" id="2675099"/>
    <lineage>
        <taxon>Archaea</taxon>
        <taxon>Methanobacteriati</taxon>
        <taxon>Methanobacteriota</taxon>
        <taxon>Stenosarchaea group</taxon>
        <taxon>Halobacteria</taxon>
        <taxon>Halobacteriales</taxon>
        <taxon>Natrialbaceae</taxon>
        <taxon>Haloterrigena</taxon>
    </lineage>
</organism>